<dbReference type="EMBL" id="NBSK02000008">
    <property type="protein sequence ID" value="KAJ0190832.1"/>
    <property type="molecule type" value="Genomic_DNA"/>
</dbReference>
<reference evidence="1 2" key="1">
    <citation type="journal article" date="2017" name="Nat. Commun.">
        <title>Genome assembly with in vitro proximity ligation data and whole-genome triplication in lettuce.</title>
        <authorList>
            <person name="Reyes-Chin-Wo S."/>
            <person name="Wang Z."/>
            <person name="Yang X."/>
            <person name="Kozik A."/>
            <person name="Arikit S."/>
            <person name="Song C."/>
            <person name="Xia L."/>
            <person name="Froenicke L."/>
            <person name="Lavelle D.O."/>
            <person name="Truco M.J."/>
            <person name="Xia R."/>
            <person name="Zhu S."/>
            <person name="Xu C."/>
            <person name="Xu H."/>
            <person name="Xu X."/>
            <person name="Cox K."/>
            <person name="Korf I."/>
            <person name="Meyers B.C."/>
            <person name="Michelmore R.W."/>
        </authorList>
    </citation>
    <scope>NUCLEOTIDE SEQUENCE [LARGE SCALE GENOMIC DNA]</scope>
    <source>
        <strain evidence="2">cv. Salinas</strain>
        <tissue evidence="1">Seedlings</tissue>
    </source>
</reference>
<sequence length="124" mass="14502">MKILNRLIDIGLRFVDTLWSFSLSPSLYFAENHHPLSTGLHISLFLGKRHLNQREIKFYVLGIKRNFNSSKILLERALTKKMRTQGSAPKQPIVPSLLLPLESTYPDDTFNLFHFVWLYFILNI</sequence>
<gene>
    <name evidence="1" type="ORF">LSAT_V11C800453070</name>
</gene>
<protein>
    <submittedName>
        <fullName evidence="1">Uncharacterized protein</fullName>
    </submittedName>
</protein>
<comment type="caution">
    <text evidence="1">The sequence shown here is derived from an EMBL/GenBank/DDBJ whole genome shotgun (WGS) entry which is preliminary data.</text>
</comment>
<keyword evidence="2" id="KW-1185">Reference proteome</keyword>
<organism evidence="1 2">
    <name type="scientific">Lactuca sativa</name>
    <name type="common">Garden lettuce</name>
    <dbReference type="NCBI Taxonomy" id="4236"/>
    <lineage>
        <taxon>Eukaryota</taxon>
        <taxon>Viridiplantae</taxon>
        <taxon>Streptophyta</taxon>
        <taxon>Embryophyta</taxon>
        <taxon>Tracheophyta</taxon>
        <taxon>Spermatophyta</taxon>
        <taxon>Magnoliopsida</taxon>
        <taxon>eudicotyledons</taxon>
        <taxon>Gunneridae</taxon>
        <taxon>Pentapetalae</taxon>
        <taxon>asterids</taxon>
        <taxon>campanulids</taxon>
        <taxon>Asterales</taxon>
        <taxon>Asteraceae</taxon>
        <taxon>Cichorioideae</taxon>
        <taxon>Cichorieae</taxon>
        <taxon>Lactucinae</taxon>
        <taxon>Lactuca</taxon>
    </lineage>
</organism>
<name>A0A9R1WZE1_LACSA</name>
<evidence type="ECO:0000313" key="1">
    <source>
        <dbReference type="EMBL" id="KAJ0190832.1"/>
    </source>
</evidence>
<dbReference type="AlphaFoldDB" id="A0A9R1WZE1"/>
<proteinExistence type="predicted"/>
<dbReference type="Proteomes" id="UP000235145">
    <property type="component" value="Unassembled WGS sequence"/>
</dbReference>
<evidence type="ECO:0000313" key="2">
    <source>
        <dbReference type="Proteomes" id="UP000235145"/>
    </source>
</evidence>
<accession>A0A9R1WZE1</accession>